<dbReference type="Proteomes" id="UP000267945">
    <property type="component" value="Chromosome"/>
</dbReference>
<proteinExistence type="predicted"/>
<evidence type="ECO:0000313" key="2">
    <source>
        <dbReference type="Proteomes" id="UP000267945"/>
    </source>
</evidence>
<accession>A0A3Q8SVW0</accession>
<protein>
    <submittedName>
        <fullName evidence="1">Uncharacterized protein</fullName>
    </submittedName>
</protein>
<reference evidence="1 2" key="1">
    <citation type="submission" date="2017-02" db="EMBL/GenBank/DDBJ databases">
        <title>Complete genome sequence of Lactobacillus helveticus.</title>
        <authorList>
            <person name="Kim J.F."/>
            <person name="Chung Y."/>
            <person name="Kwak M."/>
        </authorList>
    </citation>
    <scope>NUCLEOTIDE SEQUENCE [LARGE SCALE GENOMIC DNA]</scope>
    <source>
        <strain evidence="1 2">LH5</strain>
    </source>
</reference>
<organism evidence="1 2">
    <name type="scientific">Lactobacillus helveticus</name>
    <name type="common">Lactobacillus suntoryeus</name>
    <dbReference type="NCBI Taxonomy" id="1587"/>
    <lineage>
        <taxon>Bacteria</taxon>
        <taxon>Bacillati</taxon>
        <taxon>Bacillota</taxon>
        <taxon>Bacilli</taxon>
        <taxon>Lactobacillales</taxon>
        <taxon>Lactobacillaceae</taxon>
        <taxon>Lactobacillus</taxon>
    </lineage>
</organism>
<evidence type="ECO:0000313" key="1">
    <source>
        <dbReference type="EMBL" id="AZK92166.1"/>
    </source>
</evidence>
<name>A0A3Q8SVW0_LACHE</name>
<dbReference type="EMBL" id="CP019581">
    <property type="protein sequence ID" value="AZK92166.1"/>
    <property type="molecule type" value="Genomic_DNA"/>
</dbReference>
<sequence length="34" mass="4066">MLFEDEEYAKTVLSKIGYYTLINGYKELFLEKTD</sequence>
<dbReference type="AlphaFoldDB" id="A0A3Q8SVW0"/>
<gene>
    <name evidence="1" type="ORF">LH5_01940</name>
</gene>